<comment type="pathway">
    <text evidence="9">Protein modification; lipoprotein biosynthesis (signal peptide cleavage).</text>
</comment>
<dbReference type="Pfam" id="PF01252">
    <property type="entry name" value="Peptidase_A8"/>
    <property type="match status" value="1"/>
</dbReference>
<dbReference type="PROSITE" id="PS00855">
    <property type="entry name" value="SPASE_II"/>
    <property type="match status" value="1"/>
</dbReference>
<comment type="subcellular location">
    <subcellularLocation>
        <location evidence="9">Cell membrane</location>
        <topology evidence="9">Multi-pass membrane protein</topology>
    </subcellularLocation>
</comment>
<comment type="catalytic activity">
    <reaction evidence="9 10">
        <text>Release of signal peptides from bacterial membrane prolipoproteins. Hydrolyzes -Xaa-Yaa-Zaa-|-(S,diacylglyceryl)Cys-, in which Xaa is hydrophobic (preferably Leu), and Yaa (Ala or Ser) and Zaa (Gly or Ala) have small, neutral side chains.</text>
        <dbReference type="EC" id="3.4.23.36"/>
    </reaction>
</comment>
<feature type="transmembrane region" description="Helical" evidence="9">
    <location>
        <begin position="112"/>
        <end position="129"/>
    </location>
</feature>
<evidence type="ECO:0000256" key="2">
    <source>
        <dbReference type="ARBA" id="ARBA00022475"/>
    </source>
</evidence>
<evidence type="ECO:0000256" key="11">
    <source>
        <dbReference type="RuleBase" id="RU004181"/>
    </source>
</evidence>
<feature type="active site" evidence="9">
    <location>
        <position position="136"/>
    </location>
</feature>
<keyword evidence="6 9" id="KW-0378">Hydrolase</keyword>
<dbReference type="EC" id="3.4.23.36" evidence="9"/>
<dbReference type="GO" id="GO:0004190">
    <property type="term" value="F:aspartic-type endopeptidase activity"/>
    <property type="evidence" value="ECO:0007669"/>
    <property type="project" value="UniProtKB-UniRule"/>
</dbReference>
<evidence type="ECO:0000256" key="5">
    <source>
        <dbReference type="ARBA" id="ARBA00022750"/>
    </source>
</evidence>
<dbReference type="PRINTS" id="PR00781">
    <property type="entry name" value="LIPOSIGPTASE"/>
</dbReference>
<evidence type="ECO:0000256" key="8">
    <source>
        <dbReference type="ARBA" id="ARBA00023136"/>
    </source>
</evidence>
<dbReference type="Proteomes" id="UP000199409">
    <property type="component" value="Unassembled WGS sequence"/>
</dbReference>
<feature type="active site" evidence="9">
    <location>
        <position position="154"/>
    </location>
</feature>
<keyword evidence="3 9" id="KW-0645">Protease</keyword>
<keyword evidence="8 9" id="KW-0472">Membrane</keyword>
<evidence type="ECO:0000256" key="9">
    <source>
        <dbReference type="HAMAP-Rule" id="MF_00161"/>
    </source>
</evidence>
<keyword evidence="2 9" id="KW-1003">Cell membrane</keyword>
<evidence type="ECO:0000256" key="4">
    <source>
        <dbReference type="ARBA" id="ARBA00022692"/>
    </source>
</evidence>
<comment type="similarity">
    <text evidence="1 9 11">Belongs to the peptidase A8 family.</text>
</comment>
<name>A0A1H4E4S4_9BACT</name>
<evidence type="ECO:0000313" key="13">
    <source>
        <dbReference type="Proteomes" id="UP000199409"/>
    </source>
</evidence>
<evidence type="ECO:0000256" key="6">
    <source>
        <dbReference type="ARBA" id="ARBA00022801"/>
    </source>
</evidence>
<dbReference type="HAMAP" id="MF_00161">
    <property type="entry name" value="LspA"/>
    <property type="match status" value="1"/>
</dbReference>
<dbReference type="InterPro" id="IPR001872">
    <property type="entry name" value="Peptidase_A8"/>
</dbReference>
<dbReference type="STRING" id="37625.SAMN05660420_03207"/>
<accession>A0A1H4E4S4</accession>
<dbReference type="AlphaFoldDB" id="A0A1H4E4S4"/>
<evidence type="ECO:0000256" key="7">
    <source>
        <dbReference type="ARBA" id="ARBA00022989"/>
    </source>
</evidence>
<keyword evidence="4 9" id="KW-0812">Transmembrane</keyword>
<dbReference type="UniPathway" id="UPA00665"/>
<evidence type="ECO:0000256" key="10">
    <source>
        <dbReference type="RuleBase" id="RU000594"/>
    </source>
</evidence>
<dbReference type="EMBL" id="FNQN01000013">
    <property type="protein sequence ID" value="SEA79560.1"/>
    <property type="molecule type" value="Genomic_DNA"/>
</dbReference>
<dbReference type="GO" id="GO:0006508">
    <property type="term" value="P:proteolysis"/>
    <property type="evidence" value="ECO:0007669"/>
    <property type="project" value="UniProtKB-KW"/>
</dbReference>
<feature type="transmembrane region" description="Helical" evidence="9">
    <location>
        <begin position="82"/>
        <end position="100"/>
    </location>
</feature>
<dbReference type="PANTHER" id="PTHR33695:SF1">
    <property type="entry name" value="LIPOPROTEIN SIGNAL PEPTIDASE"/>
    <property type="match status" value="1"/>
</dbReference>
<evidence type="ECO:0000256" key="3">
    <source>
        <dbReference type="ARBA" id="ARBA00022670"/>
    </source>
</evidence>
<keyword evidence="5 9" id="KW-0064">Aspartyl protease</keyword>
<reference evidence="12 13" key="1">
    <citation type="submission" date="2016-10" db="EMBL/GenBank/DDBJ databases">
        <authorList>
            <person name="de Groot N.N."/>
        </authorList>
    </citation>
    <scope>NUCLEOTIDE SEQUENCE [LARGE SCALE GENOMIC DNA]</scope>
    <source>
        <strain evidence="12 13">DSM 7343</strain>
    </source>
</reference>
<proteinExistence type="inferred from homology"/>
<comment type="function">
    <text evidence="9 10">This protein specifically catalyzes the removal of signal peptides from prolipoproteins.</text>
</comment>
<keyword evidence="13" id="KW-1185">Reference proteome</keyword>
<gene>
    <name evidence="9" type="primary">lspA</name>
    <name evidence="12" type="ORF">SAMN05660420_03207</name>
</gene>
<protein>
    <recommendedName>
        <fullName evidence="9">Lipoprotein signal peptidase</fullName>
        <ecNumber evidence="9">3.4.23.36</ecNumber>
    </recommendedName>
    <alternativeName>
        <fullName evidence="9">Prolipoprotein signal peptidase</fullName>
    </alternativeName>
    <alternativeName>
        <fullName evidence="9">Signal peptidase II</fullName>
        <shortName evidence="9">SPase II</shortName>
    </alternativeName>
</protein>
<comment type="caution">
    <text evidence="9">Lacks conserved residue(s) required for the propagation of feature annotation.</text>
</comment>
<dbReference type="PANTHER" id="PTHR33695">
    <property type="entry name" value="LIPOPROTEIN SIGNAL PEPTIDASE"/>
    <property type="match status" value="1"/>
</dbReference>
<feature type="transmembrane region" description="Helical" evidence="9">
    <location>
        <begin position="149"/>
        <end position="169"/>
    </location>
</feature>
<evidence type="ECO:0000256" key="1">
    <source>
        <dbReference type="ARBA" id="ARBA00006139"/>
    </source>
</evidence>
<evidence type="ECO:0000313" key="12">
    <source>
        <dbReference type="EMBL" id="SEA79560.1"/>
    </source>
</evidence>
<organism evidence="12 13">
    <name type="scientific">Desulfuromusa kysingii</name>
    <dbReference type="NCBI Taxonomy" id="37625"/>
    <lineage>
        <taxon>Bacteria</taxon>
        <taxon>Pseudomonadati</taxon>
        <taxon>Thermodesulfobacteriota</taxon>
        <taxon>Desulfuromonadia</taxon>
        <taxon>Desulfuromonadales</taxon>
        <taxon>Geopsychrobacteraceae</taxon>
        <taxon>Desulfuromusa</taxon>
    </lineage>
</organism>
<dbReference type="GO" id="GO:0005886">
    <property type="term" value="C:plasma membrane"/>
    <property type="evidence" value="ECO:0007669"/>
    <property type="project" value="UniProtKB-SubCell"/>
</dbReference>
<sequence length="182" mass="20954">MNIQQSVPAVQMLWLPVNMSKYRIFTLVASCSLLLDQISKIYIDNNFEISQSRRIISNFFHLTYVRNPGAAFGILADSSIRLPFFITISVLATLGILWFIRRIPSEKHWQHLALGLIFSGALGNLIDRIRLGEVIDFLDVHWYNYHWPAFNVADSAICVGVTILFFCSWHEEKLKKRQPGKV</sequence>
<keyword evidence="7 9" id="KW-1133">Transmembrane helix</keyword>
<dbReference type="NCBIfam" id="TIGR00077">
    <property type="entry name" value="lspA"/>
    <property type="match status" value="1"/>
</dbReference>